<dbReference type="EMBL" id="FAUH01000001">
    <property type="protein sequence ID" value="CUU64980.1"/>
    <property type="molecule type" value="Genomic_DNA"/>
</dbReference>
<name>A0A0X2NJQ8_9CORY</name>
<dbReference type="OrthoDB" id="4419307at2"/>
<dbReference type="Proteomes" id="UP000182498">
    <property type="component" value="Unassembled WGS sequence"/>
</dbReference>
<organism evidence="2 3">
    <name type="scientific">Corynebacterium variabile</name>
    <dbReference type="NCBI Taxonomy" id="1727"/>
    <lineage>
        <taxon>Bacteria</taxon>
        <taxon>Bacillati</taxon>
        <taxon>Actinomycetota</taxon>
        <taxon>Actinomycetes</taxon>
        <taxon>Mycobacteriales</taxon>
        <taxon>Corynebacteriaceae</taxon>
        <taxon>Corynebacterium</taxon>
    </lineage>
</organism>
<evidence type="ECO:0000313" key="2">
    <source>
        <dbReference type="EMBL" id="CUU64980.1"/>
    </source>
</evidence>
<evidence type="ECO:0000313" key="3">
    <source>
        <dbReference type="Proteomes" id="UP000182498"/>
    </source>
</evidence>
<dbReference type="RefSeq" id="WP_014010896.1">
    <property type="nucleotide sequence ID" value="NZ_FAUH01000001.1"/>
</dbReference>
<protein>
    <submittedName>
        <fullName evidence="2">Uncharacterized protein</fullName>
    </submittedName>
</protein>
<feature type="compositionally biased region" description="Polar residues" evidence="1">
    <location>
        <begin position="147"/>
        <end position="162"/>
    </location>
</feature>
<feature type="region of interest" description="Disordered" evidence="1">
    <location>
        <begin position="115"/>
        <end position="162"/>
    </location>
</feature>
<keyword evidence="3" id="KW-1185">Reference proteome</keyword>
<gene>
    <name evidence="2" type="ORF">CVAR292_00285</name>
</gene>
<accession>A0A0X2NJQ8</accession>
<dbReference type="AlphaFoldDB" id="A0A0X2NJQ8"/>
<proteinExistence type="predicted"/>
<evidence type="ECO:0000256" key="1">
    <source>
        <dbReference type="SAM" id="MobiDB-lite"/>
    </source>
</evidence>
<dbReference type="OMA" id="RPEFNDI"/>
<reference evidence="3" key="1">
    <citation type="submission" date="2015-11" db="EMBL/GenBank/DDBJ databases">
        <authorList>
            <person name="Dugat-Bony E."/>
        </authorList>
    </citation>
    <scope>NUCLEOTIDE SEQUENCE [LARGE SCALE GENOMIC DNA]</scope>
    <source>
        <strain evidence="3">Mu292</strain>
    </source>
</reference>
<sequence>MADRTSRDSSRGSFRDDPEYVRRRRQVIRDNHPDHGGSDEALIEALARLDGEWQRRTRPRPEFNDIHLPGFIPEDVARQATDLAEQYTDEVYRRAEEIRDRARLVVDTQTPRLRKVRKNAGKAASSVVRSVQEHLPRKFPGARRYTDTGTPRDSSNSRSEKQ</sequence>
<feature type="region of interest" description="Disordered" evidence="1">
    <location>
        <begin position="1"/>
        <end position="38"/>
    </location>
</feature>